<keyword evidence="3" id="KW-1185">Reference proteome</keyword>
<reference evidence="2" key="1">
    <citation type="submission" date="2020-05" db="UniProtKB">
        <authorList>
            <consortium name="EnsemblMetazoa"/>
        </authorList>
    </citation>
    <scope>IDENTIFICATION</scope>
    <source>
        <strain evidence="2">MAF</strain>
    </source>
</reference>
<name>A0A182VA23_ANOME</name>
<feature type="region of interest" description="Disordered" evidence="1">
    <location>
        <begin position="99"/>
        <end position="129"/>
    </location>
</feature>
<feature type="compositionally biased region" description="Polar residues" evidence="1">
    <location>
        <begin position="99"/>
        <end position="112"/>
    </location>
</feature>
<dbReference type="AlphaFoldDB" id="A0A182VA23"/>
<feature type="region of interest" description="Disordered" evidence="1">
    <location>
        <begin position="1"/>
        <end position="37"/>
    </location>
</feature>
<protein>
    <submittedName>
        <fullName evidence="2">Uncharacterized protein</fullName>
    </submittedName>
</protein>
<dbReference type="EnsemblMetazoa" id="AMEM011419-RA">
    <property type="protein sequence ID" value="AMEM011419-PA"/>
    <property type="gene ID" value="AMEM011419"/>
</dbReference>
<sequence>MCSPVTGKSTSLPDTVRTFNRGQSPLKPVGSSRNYRGKLRQLATASRYLKPTPHIESRSSGLPLHSLASRALARPHGRSKWNGLQRSQSRPAVLCLQSQLTSPSGPAGTQRNACPLHLHRPPTAKSDTA</sequence>
<evidence type="ECO:0000313" key="3">
    <source>
        <dbReference type="Proteomes" id="UP000075903"/>
    </source>
</evidence>
<dbReference type="VEuPathDB" id="VectorBase:AMEM011419"/>
<evidence type="ECO:0000256" key="1">
    <source>
        <dbReference type="SAM" id="MobiDB-lite"/>
    </source>
</evidence>
<organism evidence="2 3">
    <name type="scientific">Anopheles merus</name>
    <name type="common">Mosquito</name>
    <dbReference type="NCBI Taxonomy" id="30066"/>
    <lineage>
        <taxon>Eukaryota</taxon>
        <taxon>Metazoa</taxon>
        <taxon>Ecdysozoa</taxon>
        <taxon>Arthropoda</taxon>
        <taxon>Hexapoda</taxon>
        <taxon>Insecta</taxon>
        <taxon>Pterygota</taxon>
        <taxon>Neoptera</taxon>
        <taxon>Endopterygota</taxon>
        <taxon>Diptera</taxon>
        <taxon>Nematocera</taxon>
        <taxon>Culicoidea</taxon>
        <taxon>Culicidae</taxon>
        <taxon>Anophelinae</taxon>
        <taxon>Anopheles</taxon>
    </lineage>
</organism>
<accession>A0A182VA23</accession>
<dbReference type="Proteomes" id="UP000075903">
    <property type="component" value="Unassembled WGS sequence"/>
</dbReference>
<evidence type="ECO:0000313" key="2">
    <source>
        <dbReference type="EnsemblMetazoa" id="AMEM011419-PA"/>
    </source>
</evidence>
<proteinExistence type="predicted"/>
<feature type="compositionally biased region" description="Polar residues" evidence="1">
    <location>
        <begin position="1"/>
        <end position="23"/>
    </location>
</feature>